<keyword evidence="4" id="KW-1185">Reference proteome</keyword>
<dbReference type="PANTHER" id="PTHR47505">
    <property type="entry name" value="DNA UTILIZATION PROTEIN YHGH"/>
    <property type="match status" value="1"/>
</dbReference>
<evidence type="ECO:0000313" key="4">
    <source>
        <dbReference type="Proteomes" id="UP000199427"/>
    </source>
</evidence>
<accession>A0A1H9EIZ3</accession>
<evidence type="ECO:0000256" key="1">
    <source>
        <dbReference type="ARBA" id="ARBA00008007"/>
    </source>
</evidence>
<name>A0A1H9EIZ3_9BACI</name>
<proteinExistence type="inferred from homology"/>
<dbReference type="EMBL" id="FOES01000009">
    <property type="protein sequence ID" value="SEQ25527.1"/>
    <property type="molecule type" value="Genomic_DNA"/>
</dbReference>
<dbReference type="InterPro" id="IPR000836">
    <property type="entry name" value="PRTase_dom"/>
</dbReference>
<dbReference type="PANTHER" id="PTHR47505:SF1">
    <property type="entry name" value="DNA UTILIZATION PROTEIN YHGH"/>
    <property type="match status" value="1"/>
</dbReference>
<dbReference type="InterPro" id="IPR051910">
    <property type="entry name" value="ComF/GntX_DNA_util-trans"/>
</dbReference>
<evidence type="ECO:0000313" key="3">
    <source>
        <dbReference type="EMBL" id="SEQ25527.1"/>
    </source>
</evidence>
<dbReference type="InterPro" id="IPR029057">
    <property type="entry name" value="PRTase-like"/>
</dbReference>
<dbReference type="AlphaFoldDB" id="A0A1H9EIZ3"/>
<protein>
    <submittedName>
        <fullName evidence="3">Competence protein ComFC</fullName>
    </submittedName>
</protein>
<dbReference type="Pfam" id="PF00156">
    <property type="entry name" value="Pribosyltran"/>
    <property type="match status" value="1"/>
</dbReference>
<sequence>MHCLICYQEIDSETTWTTIFEINQRVLCDVCQSRFERIEDMSNHCCEKCMRPIEQSISICGDCYAWQERLGGKDPLHRNVSIFNYNSFMKDVMALFKYRGDYELVKVWESDVKTTFQKCFSEKFTLVPIPLSKKRLEERGFNQAEAIAKLIDPNTAFFIERTHTEKQSKKTKRERIFSKNPFKLKGIPSSHILLIDDLYTTGTTLRQAAQLLIDSGAKVVQSLTLIRS</sequence>
<dbReference type="STRING" id="571933.SAMN05216362_10976"/>
<dbReference type="CDD" id="cd06223">
    <property type="entry name" value="PRTases_typeI"/>
    <property type="match status" value="1"/>
</dbReference>
<dbReference type="OrthoDB" id="9779910at2"/>
<reference evidence="3 4" key="1">
    <citation type="submission" date="2016-10" db="EMBL/GenBank/DDBJ databases">
        <authorList>
            <person name="de Groot N.N."/>
        </authorList>
    </citation>
    <scope>NUCLEOTIDE SEQUENCE [LARGE SCALE GENOMIC DNA]</scope>
    <source>
        <strain evidence="3 4">DSM 21633</strain>
    </source>
</reference>
<dbReference type="RefSeq" id="WP_091773216.1">
    <property type="nucleotide sequence ID" value="NZ_FOES01000009.1"/>
</dbReference>
<evidence type="ECO:0000259" key="2">
    <source>
        <dbReference type="Pfam" id="PF00156"/>
    </source>
</evidence>
<dbReference type="Proteomes" id="UP000199427">
    <property type="component" value="Unassembled WGS sequence"/>
</dbReference>
<feature type="domain" description="Phosphoribosyltransferase" evidence="2">
    <location>
        <begin position="138"/>
        <end position="227"/>
    </location>
</feature>
<comment type="similarity">
    <text evidence="1">Belongs to the ComF/GntX family.</text>
</comment>
<organism evidence="3 4">
    <name type="scientific">Piscibacillus halophilus</name>
    <dbReference type="NCBI Taxonomy" id="571933"/>
    <lineage>
        <taxon>Bacteria</taxon>
        <taxon>Bacillati</taxon>
        <taxon>Bacillota</taxon>
        <taxon>Bacilli</taxon>
        <taxon>Bacillales</taxon>
        <taxon>Bacillaceae</taxon>
        <taxon>Piscibacillus</taxon>
    </lineage>
</organism>
<gene>
    <name evidence="3" type="ORF">SAMN05216362_10976</name>
</gene>
<dbReference type="SUPFAM" id="SSF53271">
    <property type="entry name" value="PRTase-like"/>
    <property type="match status" value="1"/>
</dbReference>
<dbReference type="Gene3D" id="3.40.50.2020">
    <property type="match status" value="1"/>
</dbReference>